<keyword evidence="5 12" id="KW-0378">Hydrolase</keyword>
<dbReference type="GO" id="GO:0043139">
    <property type="term" value="F:5'-3' DNA helicase activity"/>
    <property type="evidence" value="ECO:0007669"/>
    <property type="project" value="UniProtKB-EC"/>
</dbReference>
<dbReference type="InterPro" id="IPR007692">
    <property type="entry name" value="DNA_helicase_DnaB"/>
</dbReference>
<feature type="domain" description="SF4 helicase" evidence="14">
    <location>
        <begin position="188"/>
        <end position="452"/>
    </location>
</feature>
<dbReference type="InterPro" id="IPR016136">
    <property type="entry name" value="DNA_helicase_N/primase_C"/>
</dbReference>
<keyword evidence="4 12" id="KW-0547">Nucleotide-binding</keyword>
<dbReference type="InterPro" id="IPR003593">
    <property type="entry name" value="AAA+_ATPase"/>
</dbReference>
<evidence type="ECO:0000256" key="6">
    <source>
        <dbReference type="ARBA" id="ARBA00022806"/>
    </source>
</evidence>
<evidence type="ECO:0000256" key="11">
    <source>
        <dbReference type="NCBIfam" id="TIGR00665"/>
    </source>
</evidence>
<dbReference type="GO" id="GO:1990077">
    <property type="term" value="C:primosome complex"/>
    <property type="evidence" value="ECO:0007669"/>
    <property type="project" value="UniProtKB-UniRule"/>
</dbReference>
<evidence type="ECO:0000256" key="1">
    <source>
        <dbReference type="ARBA" id="ARBA00008428"/>
    </source>
</evidence>
<dbReference type="InterPro" id="IPR027417">
    <property type="entry name" value="P-loop_NTPase"/>
</dbReference>
<dbReference type="PROSITE" id="PS51199">
    <property type="entry name" value="SF4_HELICASE"/>
    <property type="match status" value="1"/>
</dbReference>
<dbReference type="SMART" id="SM00382">
    <property type="entry name" value="AAA"/>
    <property type="match status" value="1"/>
</dbReference>
<dbReference type="InterPro" id="IPR007694">
    <property type="entry name" value="DNA_helicase_DnaB-like_C"/>
</dbReference>
<proteinExistence type="inferred from homology"/>
<dbReference type="SUPFAM" id="SSF52540">
    <property type="entry name" value="P-loop containing nucleoside triphosphate hydrolases"/>
    <property type="match status" value="1"/>
</dbReference>
<dbReference type="SUPFAM" id="SSF48024">
    <property type="entry name" value="N-terminal domain of DnaB helicase"/>
    <property type="match status" value="1"/>
</dbReference>
<dbReference type="CDD" id="cd00984">
    <property type="entry name" value="DnaB_C"/>
    <property type="match status" value="1"/>
</dbReference>
<dbReference type="AlphaFoldDB" id="A0A179B2P1"/>
<dbReference type="InterPro" id="IPR036185">
    <property type="entry name" value="DNA_heli_DnaB-like_N_sf"/>
</dbReference>
<dbReference type="GO" id="GO:0006269">
    <property type="term" value="P:DNA replication, synthesis of primer"/>
    <property type="evidence" value="ECO:0007669"/>
    <property type="project" value="UniProtKB-UniRule"/>
</dbReference>
<dbReference type="RefSeq" id="WP_064230879.1">
    <property type="nucleotide sequence ID" value="NZ_LVZK01000001.1"/>
</dbReference>
<dbReference type="PROSITE" id="PS50162">
    <property type="entry name" value="RECA_2"/>
    <property type="match status" value="1"/>
</dbReference>
<evidence type="ECO:0000313" key="16">
    <source>
        <dbReference type="Proteomes" id="UP000078368"/>
    </source>
</evidence>
<keyword evidence="3 12" id="KW-0235">DNA replication</keyword>
<feature type="domain" description="RecA family profile 1" evidence="13">
    <location>
        <begin position="191"/>
        <end position="372"/>
    </location>
</feature>
<dbReference type="GO" id="GO:0005829">
    <property type="term" value="C:cytosol"/>
    <property type="evidence" value="ECO:0007669"/>
    <property type="project" value="TreeGrafter"/>
</dbReference>
<dbReference type="GO" id="GO:0006281">
    <property type="term" value="P:DNA repair"/>
    <property type="evidence" value="ECO:0007669"/>
    <property type="project" value="InterPro"/>
</dbReference>
<evidence type="ECO:0000256" key="4">
    <source>
        <dbReference type="ARBA" id="ARBA00022741"/>
    </source>
</evidence>
<dbReference type="EMBL" id="LVZK01000001">
    <property type="protein sequence ID" value="OAP85952.1"/>
    <property type="molecule type" value="Genomic_DNA"/>
</dbReference>
<dbReference type="NCBIfam" id="TIGR00665">
    <property type="entry name" value="DnaB"/>
    <property type="match status" value="1"/>
</dbReference>
<evidence type="ECO:0000256" key="8">
    <source>
        <dbReference type="ARBA" id="ARBA00023125"/>
    </source>
</evidence>
<dbReference type="Pfam" id="PF03796">
    <property type="entry name" value="DnaB_C"/>
    <property type="match status" value="1"/>
</dbReference>
<name>A0A179B2P1_9ACTO</name>
<keyword evidence="16" id="KW-1185">Reference proteome</keyword>
<evidence type="ECO:0000259" key="14">
    <source>
        <dbReference type="PROSITE" id="PS51199"/>
    </source>
</evidence>
<keyword evidence="2 12" id="KW-0639">Primosome</keyword>
<dbReference type="InterPro" id="IPR007693">
    <property type="entry name" value="DNA_helicase_DnaB-like_N"/>
</dbReference>
<dbReference type="Gene3D" id="1.10.860.10">
    <property type="entry name" value="DNAb Helicase, Chain A"/>
    <property type="match status" value="1"/>
</dbReference>
<evidence type="ECO:0000256" key="5">
    <source>
        <dbReference type="ARBA" id="ARBA00022801"/>
    </source>
</evidence>
<dbReference type="EC" id="5.6.2.3" evidence="11 12"/>
<evidence type="ECO:0000259" key="13">
    <source>
        <dbReference type="PROSITE" id="PS50162"/>
    </source>
</evidence>
<evidence type="ECO:0000256" key="7">
    <source>
        <dbReference type="ARBA" id="ARBA00022840"/>
    </source>
</evidence>
<keyword evidence="7 12" id="KW-0067">ATP-binding</keyword>
<comment type="caution">
    <text evidence="15">The sequence shown here is derived from an EMBL/GenBank/DDBJ whole genome shotgun (WGS) entry which is preliminary data.</text>
</comment>
<evidence type="ECO:0000256" key="9">
    <source>
        <dbReference type="ARBA" id="ARBA00023235"/>
    </source>
</evidence>
<comment type="function">
    <text evidence="12">The main replicative DNA helicase, it participates in initiation and elongation during chromosome replication. Travels ahead of the DNA replisome, separating dsDNA into templates for DNA synthesis. A processive ATP-dependent 5'-3' DNA helicase it has DNA-dependent ATPase activity.</text>
</comment>
<organism evidence="15 16">
    <name type="scientific">Peptidiphaga gingivicola</name>
    <dbReference type="NCBI Taxonomy" id="2741497"/>
    <lineage>
        <taxon>Bacteria</taxon>
        <taxon>Bacillati</taxon>
        <taxon>Actinomycetota</taxon>
        <taxon>Actinomycetes</taxon>
        <taxon>Actinomycetales</taxon>
        <taxon>Actinomycetaceae</taxon>
        <taxon>Peptidiphaga</taxon>
    </lineage>
</organism>
<dbReference type="OrthoDB" id="9773982at2"/>
<keyword evidence="8 12" id="KW-0238">DNA-binding</keyword>
<dbReference type="STRING" id="1823756.A4H34_01820"/>
<evidence type="ECO:0000256" key="10">
    <source>
        <dbReference type="ARBA" id="ARBA00048954"/>
    </source>
</evidence>
<protein>
    <recommendedName>
        <fullName evidence="11 12">Replicative DNA helicase</fullName>
        <ecNumber evidence="11 12">5.6.2.3</ecNumber>
    </recommendedName>
</protein>
<dbReference type="GO" id="GO:0005524">
    <property type="term" value="F:ATP binding"/>
    <property type="evidence" value="ECO:0007669"/>
    <property type="project" value="UniProtKB-UniRule"/>
</dbReference>
<evidence type="ECO:0000256" key="3">
    <source>
        <dbReference type="ARBA" id="ARBA00022705"/>
    </source>
</evidence>
<reference evidence="15 16" key="1">
    <citation type="submission" date="2016-04" db="EMBL/GenBank/DDBJ databases">
        <title>Peptidophaga gingivicola gen. nov., sp. nov., isolated from human subgingival plaque.</title>
        <authorList>
            <person name="Beall C.J."/>
            <person name="Mokrzan E.M."/>
            <person name="Griffen A.L."/>
            <person name="Leys E.J."/>
        </authorList>
    </citation>
    <scope>NUCLEOTIDE SEQUENCE [LARGE SCALE GENOMIC DNA]</scope>
    <source>
        <strain evidence="15 16">BA112</strain>
    </source>
</reference>
<dbReference type="FunFam" id="1.10.860.10:FF:000001">
    <property type="entry name" value="Replicative DNA helicase"/>
    <property type="match status" value="1"/>
</dbReference>
<dbReference type="Pfam" id="PF00772">
    <property type="entry name" value="DnaB"/>
    <property type="match status" value="1"/>
</dbReference>
<dbReference type="PANTHER" id="PTHR30153:SF2">
    <property type="entry name" value="REPLICATIVE DNA HELICASE"/>
    <property type="match status" value="1"/>
</dbReference>
<dbReference type="GO" id="GO:0016887">
    <property type="term" value="F:ATP hydrolysis activity"/>
    <property type="evidence" value="ECO:0007669"/>
    <property type="project" value="RHEA"/>
</dbReference>
<accession>A0A179B2P1</accession>
<evidence type="ECO:0000313" key="15">
    <source>
        <dbReference type="EMBL" id="OAP85952.1"/>
    </source>
</evidence>
<evidence type="ECO:0000256" key="12">
    <source>
        <dbReference type="RuleBase" id="RU362085"/>
    </source>
</evidence>
<evidence type="ECO:0000256" key="2">
    <source>
        <dbReference type="ARBA" id="ARBA00022515"/>
    </source>
</evidence>
<comment type="similarity">
    <text evidence="1 12">Belongs to the helicase family. DnaB subfamily.</text>
</comment>
<dbReference type="GO" id="GO:0140664">
    <property type="term" value="F:ATP-dependent DNA damage sensor activity"/>
    <property type="evidence" value="ECO:0007669"/>
    <property type="project" value="InterPro"/>
</dbReference>
<dbReference type="InterPro" id="IPR020588">
    <property type="entry name" value="RecA_ATP-bd"/>
</dbReference>
<gene>
    <name evidence="15" type="ORF">A4H34_01820</name>
</gene>
<sequence length="452" mass="49618">MSIVSEGAQGGSSFERVPPQNIDAEMSVLGGMMLSKDAIADVIEILRATDFYRPAHASVYDVVVELFGRGDPADAVTVGAELKRKGELERIGGLPYLHTLVATVPTAANAAYYAGIVREQAQLRSLVEVGTRIVQLGYTTDGADVEGLVNLAQSEVFAVSEQRNSTNYVTLEQVVPDLYEELERNANRDGGLDGVPTGFAELDAKLNGLRAGQMIIIAARPGGGKSTLAMDICRSCAVHNNKAAAYFSLEMNRTELSMRLLAAESRVFLDRMIKGELESRDWQEIARTLDKISQAPLIVDDSPNMTMGEIRAKSRRMKQQFDIQLIVIDYLQLLTSGGKSVESRQQEVSEFSRSIKLLAKELEIPIVAVAQLNRDSEKRNDKRPQVADLRESGSLEQDADVVLLIHREDMFNENTEKQGMADIIIGKQRSGPTGIVELAFQGHFSRFAEIAD</sequence>
<dbReference type="Gene3D" id="3.40.50.300">
    <property type="entry name" value="P-loop containing nucleotide triphosphate hydrolases"/>
    <property type="match status" value="1"/>
</dbReference>
<dbReference type="PANTHER" id="PTHR30153">
    <property type="entry name" value="REPLICATIVE DNA HELICASE DNAB"/>
    <property type="match status" value="1"/>
</dbReference>
<comment type="catalytic activity">
    <reaction evidence="10 12">
        <text>ATP + H2O = ADP + phosphate + H(+)</text>
        <dbReference type="Rhea" id="RHEA:13065"/>
        <dbReference type="ChEBI" id="CHEBI:15377"/>
        <dbReference type="ChEBI" id="CHEBI:15378"/>
        <dbReference type="ChEBI" id="CHEBI:30616"/>
        <dbReference type="ChEBI" id="CHEBI:43474"/>
        <dbReference type="ChEBI" id="CHEBI:456216"/>
        <dbReference type="EC" id="5.6.2.3"/>
    </reaction>
</comment>
<keyword evidence="9" id="KW-0413">Isomerase</keyword>
<dbReference type="GO" id="GO:0003677">
    <property type="term" value="F:DNA binding"/>
    <property type="evidence" value="ECO:0007669"/>
    <property type="project" value="UniProtKB-UniRule"/>
</dbReference>
<dbReference type="FunFam" id="3.40.50.300:FF:000351">
    <property type="entry name" value="Replicative DNA helicase"/>
    <property type="match status" value="1"/>
</dbReference>
<dbReference type="Proteomes" id="UP000078368">
    <property type="component" value="Unassembled WGS sequence"/>
</dbReference>
<keyword evidence="6 12" id="KW-0347">Helicase</keyword>